<sequence>MAPEKLEESLHWLKHDDEERARLNNQHRVLIHVIDNKIIHAPIDHSTITRIADLDALAAYLDTIPTATGQTRQYDGLDMSPANFPASYPENFHYGVYNILQPVPEELKEKYDLVHVRLLVAALSKEDVSTVLDNLAQLLRTGGWIQWDELDGDSWAGRVHSSHVREINELVRKHMETKGMELYGKSPSQPSQRVREIFNTVKNGSELKDDINSTYLWSCTRSTKMILLASGKPNVEEEFQRLARGAKADIQRDGIFWDSDEHVLFAQKK</sequence>
<protein>
    <submittedName>
        <fullName evidence="1">Uncharacterized protein</fullName>
    </submittedName>
</protein>
<accession>A0A5M9M7H7</accession>
<dbReference type="VEuPathDB" id="FungiDB:EYZ11_013276"/>
<gene>
    <name evidence="1" type="ORF">ATNIH1004_009463</name>
</gene>
<dbReference type="Proteomes" id="UP000324241">
    <property type="component" value="Unassembled WGS sequence"/>
</dbReference>
<dbReference type="RefSeq" id="XP_033422073.1">
    <property type="nucleotide sequence ID" value="XM_033574055.1"/>
</dbReference>
<dbReference type="EMBL" id="QUQM01000005">
    <property type="protein sequence ID" value="KAA8642711.1"/>
    <property type="molecule type" value="Genomic_DNA"/>
</dbReference>
<comment type="caution">
    <text evidence="1">The sequence shown here is derived from an EMBL/GenBank/DDBJ whole genome shotgun (WGS) entry which is preliminary data.</text>
</comment>
<dbReference type="OrthoDB" id="417697at2759"/>
<dbReference type="SUPFAM" id="SSF53335">
    <property type="entry name" value="S-adenosyl-L-methionine-dependent methyltransferases"/>
    <property type="match status" value="1"/>
</dbReference>
<dbReference type="VEuPathDB" id="FungiDB:EYZ11_013278"/>
<evidence type="ECO:0000313" key="1">
    <source>
        <dbReference type="EMBL" id="KAA8642711.1"/>
    </source>
</evidence>
<proteinExistence type="predicted"/>
<name>A0A5M9M7H7_9EURO</name>
<evidence type="ECO:0000313" key="2">
    <source>
        <dbReference type="Proteomes" id="UP000324241"/>
    </source>
</evidence>
<dbReference type="VEuPathDB" id="FungiDB:EYZ11_013277"/>
<organism evidence="1 2">
    <name type="scientific">Aspergillus tanneri</name>
    <dbReference type="NCBI Taxonomy" id="1220188"/>
    <lineage>
        <taxon>Eukaryota</taxon>
        <taxon>Fungi</taxon>
        <taxon>Dikarya</taxon>
        <taxon>Ascomycota</taxon>
        <taxon>Pezizomycotina</taxon>
        <taxon>Eurotiomycetes</taxon>
        <taxon>Eurotiomycetidae</taxon>
        <taxon>Eurotiales</taxon>
        <taxon>Aspergillaceae</taxon>
        <taxon>Aspergillus</taxon>
        <taxon>Aspergillus subgen. Circumdati</taxon>
    </lineage>
</organism>
<reference evidence="1 2" key="1">
    <citation type="submission" date="2019-08" db="EMBL/GenBank/DDBJ databases">
        <title>The genome sequence of a newly discovered highly antifungal drug resistant Aspergillus species, Aspergillus tanneri NIH 1004.</title>
        <authorList>
            <person name="Mounaud S."/>
            <person name="Singh I."/>
            <person name="Joardar V."/>
            <person name="Pakala S."/>
            <person name="Pakala S."/>
            <person name="Venepally P."/>
            <person name="Chung J.K."/>
            <person name="Losada L."/>
            <person name="Nierman W.C."/>
        </authorList>
    </citation>
    <scope>NUCLEOTIDE SEQUENCE [LARGE SCALE GENOMIC DNA]</scope>
    <source>
        <strain evidence="1 2">NIH1004</strain>
    </source>
</reference>
<dbReference type="AlphaFoldDB" id="A0A5M9M7H7"/>
<dbReference type="GeneID" id="54332165"/>
<dbReference type="Gene3D" id="3.40.50.150">
    <property type="entry name" value="Vaccinia Virus protein VP39"/>
    <property type="match status" value="1"/>
</dbReference>
<dbReference type="InterPro" id="IPR029063">
    <property type="entry name" value="SAM-dependent_MTases_sf"/>
</dbReference>